<protein>
    <submittedName>
        <fullName evidence="1">Uncharacterized protein</fullName>
    </submittedName>
</protein>
<comment type="caution">
    <text evidence="1">The sequence shown here is derived from an EMBL/GenBank/DDBJ whole genome shotgun (WGS) entry which is preliminary data.</text>
</comment>
<accession>A0A4Y3WKR4</accession>
<organism evidence="1 2">
    <name type="scientific">Pseudonocardia hydrocarbonoxydans</name>
    <dbReference type="NCBI Taxonomy" id="76726"/>
    <lineage>
        <taxon>Bacteria</taxon>
        <taxon>Bacillati</taxon>
        <taxon>Actinomycetota</taxon>
        <taxon>Actinomycetes</taxon>
        <taxon>Pseudonocardiales</taxon>
        <taxon>Pseudonocardiaceae</taxon>
        <taxon>Pseudonocardia</taxon>
    </lineage>
</organism>
<dbReference type="Proteomes" id="UP000320338">
    <property type="component" value="Unassembled WGS sequence"/>
</dbReference>
<sequence length="119" mass="13260">MSAAREYKDVVDGLSAAAAELREQDAERATALGYERVARHDAMTEAQGRAALTRTVVALHWEAALERLWQESWLTLRPPPTPTPGVDPARLDELDAEVARCADVLAEVARRRRFGLRPR</sequence>
<dbReference type="RefSeq" id="WP_141277931.1">
    <property type="nucleotide sequence ID" value="NZ_BAAARZ010000026.1"/>
</dbReference>
<evidence type="ECO:0000313" key="2">
    <source>
        <dbReference type="Proteomes" id="UP000320338"/>
    </source>
</evidence>
<reference evidence="1 2" key="1">
    <citation type="submission" date="2019-06" db="EMBL/GenBank/DDBJ databases">
        <title>Whole genome shotgun sequence of Pseudonocardia hydrocarbonoxydans NBRC 14498.</title>
        <authorList>
            <person name="Hosoyama A."/>
            <person name="Uohara A."/>
            <person name="Ohji S."/>
            <person name="Ichikawa N."/>
        </authorList>
    </citation>
    <scope>NUCLEOTIDE SEQUENCE [LARGE SCALE GENOMIC DNA]</scope>
    <source>
        <strain evidence="1 2">NBRC 14498</strain>
    </source>
</reference>
<evidence type="ECO:0000313" key="1">
    <source>
        <dbReference type="EMBL" id="GEC19374.1"/>
    </source>
</evidence>
<name>A0A4Y3WKR4_9PSEU</name>
<keyword evidence="2" id="KW-1185">Reference proteome</keyword>
<proteinExistence type="predicted"/>
<gene>
    <name evidence="1" type="ORF">PHY01_16570</name>
</gene>
<dbReference type="OrthoDB" id="5191040at2"/>
<dbReference type="EMBL" id="BJNG01000014">
    <property type="protein sequence ID" value="GEC19374.1"/>
    <property type="molecule type" value="Genomic_DNA"/>
</dbReference>
<dbReference type="AlphaFoldDB" id="A0A4Y3WKR4"/>